<proteinExistence type="predicted"/>
<name>A0A193LC91_9GAMM</name>
<dbReference type="KEGG" id="woc:BA177_01380"/>
<dbReference type="Proteomes" id="UP000092695">
    <property type="component" value="Chromosome"/>
</dbReference>
<evidence type="ECO:0000313" key="2">
    <source>
        <dbReference type="Proteomes" id="UP000092695"/>
    </source>
</evidence>
<dbReference type="OrthoDB" id="114489at2"/>
<accession>A0A193LC91</accession>
<protein>
    <submittedName>
        <fullName evidence="1">Uncharacterized protein</fullName>
    </submittedName>
</protein>
<dbReference type="STRING" id="1548547.BA177_01380"/>
<sequence>MSRVSKAKSIDVVASVAQHLEDLLDEVVFVGGSTAAFLITDKSVVGVRPTLDVDLIVEVMNLPAFFQFEKRLLKLGFAPDKDGPRCRYTVDGITVDEMPDEASILGFTNQWYQAAIDTAETHTVHDLQLRVVSAPLFLATKLEAH</sequence>
<gene>
    <name evidence="1" type="ORF">BA177_01380</name>
</gene>
<keyword evidence="2" id="KW-1185">Reference proteome</keyword>
<reference evidence="1 2" key="1">
    <citation type="submission" date="2016-06" db="EMBL/GenBank/DDBJ databases">
        <title>Complete genome sequence of a deep-branching marine Gamma Proteobacterium Woeseia oceani type strain XK5.</title>
        <authorList>
            <person name="Mu D."/>
            <person name="Du Z."/>
        </authorList>
    </citation>
    <scope>NUCLEOTIDE SEQUENCE [LARGE SCALE GENOMIC DNA]</scope>
    <source>
        <strain evidence="1 2">XK5</strain>
    </source>
</reference>
<organism evidence="1 2">
    <name type="scientific">Woeseia oceani</name>
    <dbReference type="NCBI Taxonomy" id="1548547"/>
    <lineage>
        <taxon>Bacteria</taxon>
        <taxon>Pseudomonadati</taxon>
        <taxon>Pseudomonadota</taxon>
        <taxon>Gammaproteobacteria</taxon>
        <taxon>Woeseiales</taxon>
        <taxon>Woeseiaceae</taxon>
        <taxon>Woeseia</taxon>
    </lineage>
</organism>
<dbReference type="EMBL" id="CP016268">
    <property type="protein sequence ID" value="ANO50051.1"/>
    <property type="molecule type" value="Genomic_DNA"/>
</dbReference>
<dbReference type="AlphaFoldDB" id="A0A193LC91"/>
<evidence type="ECO:0000313" key="1">
    <source>
        <dbReference type="EMBL" id="ANO50051.1"/>
    </source>
</evidence>
<dbReference type="RefSeq" id="WP_068612076.1">
    <property type="nucleotide sequence ID" value="NZ_CP016268.1"/>
</dbReference>